<name>M3GGZ4_LEPBO</name>
<dbReference type="EMBL" id="AKWO02000047">
    <property type="protein sequence ID" value="EMG00247.1"/>
    <property type="molecule type" value="Genomic_DNA"/>
</dbReference>
<organism evidence="1 2">
    <name type="scientific">Leptospira borgpetersenii str. 200701203</name>
    <dbReference type="NCBI Taxonomy" id="1193007"/>
    <lineage>
        <taxon>Bacteria</taxon>
        <taxon>Pseudomonadati</taxon>
        <taxon>Spirochaetota</taxon>
        <taxon>Spirochaetia</taxon>
        <taxon>Leptospirales</taxon>
        <taxon>Leptospiraceae</taxon>
        <taxon>Leptospira</taxon>
    </lineage>
</organism>
<reference evidence="1 2" key="1">
    <citation type="submission" date="2013-01" db="EMBL/GenBank/DDBJ databases">
        <authorList>
            <person name="Harkins D.M."/>
            <person name="Durkin A.S."/>
            <person name="Brinkac L.M."/>
            <person name="Haft D.H."/>
            <person name="Selengut J.D."/>
            <person name="Sanka R."/>
            <person name="DePew J."/>
            <person name="Purushe J."/>
            <person name="Picardeau M."/>
            <person name="Werts C."/>
            <person name="Goarant C."/>
            <person name="Vinetz J.M."/>
            <person name="Sutton G.G."/>
            <person name="Nierman W.C."/>
            <person name="Fouts D.E."/>
        </authorList>
    </citation>
    <scope>NUCLEOTIDE SEQUENCE [LARGE SCALE GENOMIC DNA]</scope>
    <source>
        <strain evidence="1 2">200701203</strain>
    </source>
</reference>
<proteinExistence type="predicted"/>
<dbReference type="Proteomes" id="UP000011783">
    <property type="component" value="Unassembled WGS sequence"/>
</dbReference>
<sequence>MDGRSASKTHKTIIRIGEIGRQFSGFGRIRIVLESDDTILKSIGIQYVY</sequence>
<dbReference type="AlphaFoldDB" id="M3GGZ4"/>
<comment type="caution">
    <text evidence="1">The sequence shown here is derived from an EMBL/GenBank/DDBJ whole genome shotgun (WGS) entry which is preliminary data.</text>
</comment>
<protein>
    <submittedName>
        <fullName evidence="1">Uncharacterized protein</fullName>
    </submittedName>
</protein>
<evidence type="ECO:0000313" key="1">
    <source>
        <dbReference type="EMBL" id="EMG00247.1"/>
    </source>
</evidence>
<gene>
    <name evidence="1" type="ORF">LEP1GSC123_2333</name>
</gene>
<dbReference type="BioCyc" id="LBOR1193007:G11KN-928-MONOMER"/>
<evidence type="ECO:0000313" key="2">
    <source>
        <dbReference type="Proteomes" id="UP000011783"/>
    </source>
</evidence>
<accession>M3GGZ4</accession>